<comment type="caution">
    <text evidence="1">The sequence shown here is derived from an EMBL/GenBank/DDBJ whole genome shotgun (WGS) entry which is preliminary data.</text>
</comment>
<protein>
    <submittedName>
        <fullName evidence="1">Uncharacterized protein</fullName>
    </submittedName>
</protein>
<name>A0A5C5UCK2_9GAMM</name>
<evidence type="ECO:0000313" key="1">
    <source>
        <dbReference type="EMBL" id="TWT23618.1"/>
    </source>
</evidence>
<dbReference type="Proteomes" id="UP000319980">
    <property type="component" value="Unassembled WGS sequence"/>
</dbReference>
<gene>
    <name evidence="1" type="ORF">FQY83_03035</name>
</gene>
<dbReference type="RefSeq" id="WP_146384911.1">
    <property type="nucleotide sequence ID" value="NZ_VOHK01000001.1"/>
</dbReference>
<dbReference type="OrthoDB" id="9846569at2"/>
<dbReference type="EMBL" id="VOHK01000001">
    <property type="protein sequence ID" value="TWT23618.1"/>
    <property type="molecule type" value="Genomic_DNA"/>
</dbReference>
<dbReference type="AlphaFoldDB" id="A0A5C5UCK2"/>
<organism evidence="1 2">
    <name type="scientific">Luteimonas marina</name>
    <dbReference type="NCBI Taxonomy" id="488485"/>
    <lineage>
        <taxon>Bacteria</taxon>
        <taxon>Pseudomonadati</taxon>
        <taxon>Pseudomonadota</taxon>
        <taxon>Gammaproteobacteria</taxon>
        <taxon>Lysobacterales</taxon>
        <taxon>Lysobacteraceae</taxon>
        <taxon>Luteimonas</taxon>
    </lineage>
</organism>
<proteinExistence type="predicted"/>
<keyword evidence="2" id="KW-1185">Reference proteome</keyword>
<reference evidence="1 2" key="1">
    <citation type="journal article" date="2008" name="Int. J. Syst. Evol. Microbiol.">
        <title>Luteimonas marina sp. nov., isolated from seawater.</title>
        <authorList>
            <person name="Baik K.S."/>
            <person name="Park S.C."/>
            <person name="Kim M.S."/>
            <person name="Kim E.M."/>
            <person name="Park C."/>
            <person name="Chun J."/>
            <person name="Seong C.N."/>
        </authorList>
    </citation>
    <scope>NUCLEOTIDE SEQUENCE [LARGE SCALE GENOMIC DNA]</scope>
    <source>
        <strain evidence="1 2">FR1330</strain>
    </source>
</reference>
<sequence length="159" mass="17694">MPANPDEPQEWLADFWVEYGGNEYLIDVSAEDKADTAPSGTPWELLADGYETVETGRGRVTPRWLWARRSLLLGLEQAHPYAVSARQQGGLKLTCHKLLTEWPSAGLTIGDAGESLGDNRFVLQSAIFHLIRIGQLDLEWAQGLSLNTRLRKVDHAPQS</sequence>
<evidence type="ECO:0000313" key="2">
    <source>
        <dbReference type="Proteomes" id="UP000319980"/>
    </source>
</evidence>
<accession>A0A5C5UCK2</accession>